<dbReference type="PANTHER" id="PTHR43240:SF7">
    <property type="entry name" value="BLR7284 PROTEIN"/>
    <property type="match status" value="1"/>
</dbReference>
<protein>
    <submittedName>
        <fullName evidence="3">Phenylacetic acid degradation-like protein</fullName>
    </submittedName>
</protein>
<sequence>MDRTIPAEKHAAFAESFGHNAKLGIQIAQYGRGWMEAHLDWKPELVVDPATESLSTGAIVSLMDYVCGTAVWSAIDDIHSCVTLDLRVDYLKPARARRRIFARGECFRITRRIAFARGTAHDGESDRPIAMVAGTFMYALKDR</sequence>
<evidence type="ECO:0000256" key="1">
    <source>
        <dbReference type="ARBA" id="ARBA00022801"/>
    </source>
</evidence>
<dbReference type="Pfam" id="PF03061">
    <property type="entry name" value="4HBT"/>
    <property type="match status" value="1"/>
</dbReference>
<dbReference type="InterPro" id="IPR006683">
    <property type="entry name" value="Thioestr_dom"/>
</dbReference>
<dbReference type="Gene3D" id="3.10.129.10">
    <property type="entry name" value="Hotdog Thioesterase"/>
    <property type="match status" value="1"/>
</dbReference>
<reference evidence="3 4" key="1">
    <citation type="submission" date="2014-02" db="EMBL/GenBank/DDBJ databases">
        <title>Whole genome sequence of Sphingobium chlorophenolicum NBRC 16172.</title>
        <authorList>
            <person name="Gan H.M."/>
            <person name="Gan H.Y."/>
            <person name="Chew T.H."/>
            <person name="Savka M.A."/>
        </authorList>
    </citation>
    <scope>NUCLEOTIDE SEQUENCE [LARGE SCALE GENOMIC DNA]</scope>
    <source>
        <strain evidence="3 4">NBRC 16172</strain>
    </source>
</reference>
<proteinExistence type="predicted"/>
<dbReference type="InterPro" id="IPR003736">
    <property type="entry name" value="PAAI_dom"/>
</dbReference>
<evidence type="ECO:0000259" key="2">
    <source>
        <dbReference type="Pfam" id="PF03061"/>
    </source>
</evidence>
<dbReference type="InterPro" id="IPR029069">
    <property type="entry name" value="HotDog_dom_sf"/>
</dbReference>
<dbReference type="GO" id="GO:0005829">
    <property type="term" value="C:cytosol"/>
    <property type="evidence" value="ECO:0007669"/>
    <property type="project" value="TreeGrafter"/>
</dbReference>
<feature type="domain" description="Thioesterase" evidence="2">
    <location>
        <begin position="55"/>
        <end position="126"/>
    </location>
</feature>
<name>A0A081RDY4_SPHCR</name>
<dbReference type="NCBIfam" id="TIGR00369">
    <property type="entry name" value="unchar_dom_1"/>
    <property type="match status" value="1"/>
</dbReference>
<dbReference type="PATRIC" id="fig|46429.4.peg.2246"/>
<dbReference type="PANTHER" id="PTHR43240">
    <property type="entry name" value="1,4-DIHYDROXY-2-NAPHTHOYL-COA THIOESTERASE 1"/>
    <property type="match status" value="1"/>
</dbReference>
<dbReference type="GO" id="GO:0061522">
    <property type="term" value="F:1,4-dihydroxy-2-naphthoyl-CoA thioesterase activity"/>
    <property type="evidence" value="ECO:0007669"/>
    <property type="project" value="TreeGrafter"/>
</dbReference>
<organism evidence="3 4">
    <name type="scientific">Sphingobium chlorophenolicum</name>
    <dbReference type="NCBI Taxonomy" id="46429"/>
    <lineage>
        <taxon>Bacteria</taxon>
        <taxon>Pseudomonadati</taxon>
        <taxon>Pseudomonadota</taxon>
        <taxon>Alphaproteobacteria</taxon>
        <taxon>Sphingomonadales</taxon>
        <taxon>Sphingomonadaceae</taxon>
        <taxon>Sphingobium</taxon>
    </lineage>
</organism>
<dbReference type="RefSeq" id="WP_037451503.1">
    <property type="nucleotide sequence ID" value="NZ_JFHR01000023.1"/>
</dbReference>
<accession>A0A081RDY4</accession>
<gene>
    <name evidence="3" type="ORF">BV95_02270</name>
</gene>
<keyword evidence="1" id="KW-0378">Hydrolase</keyword>
<dbReference type="Proteomes" id="UP000028411">
    <property type="component" value="Unassembled WGS sequence"/>
</dbReference>
<evidence type="ECO:0000313" key="4">
    <source>
        <dbReference type="Proteomes" id="UP000028411"/>
    </source>
</evidence>
<dbReference type="eggNOG" id="COG2050">
    <property type="taxonomic scope" value="Bacteria"/>
</dbReference>
<dbReference type="EMBL" id="JFHR01000023">
    <property type="protein sequence ID" value="KEQ53407.1"/>
    <property type="molecule type" value="Genomic_DNA"/>
</dbReference>
<evidence type="ECO:0000313" key="3">
    <source>
        <dbReference type="EMBL" id="KEQ53407.1"/>
    </source>
</evidence>
<dbReference type="OrthoDB" id="9813158at2"/>
<dbReference type="CDD" id="cd03443">
    <property type="entry name" value="PaaI_thioesterase"/>
    <property type="match status" value="1"/>
</dbReference>
<comment type="caution">
    <text evidence="3">The sequence shown here is derived from an EMBL/GenBank/DDBJ whole genome shotgun (WGS) entry which is preliminary data.</text>
</comment>
<dbReference type="AlphaFoldDB" id="A0A081RDY4"/>
<dbReference type="SUPFAM" id="SSF54637">
    <property type="entry name" value="Thioesterase/thiol ester dehydrase-isomerase"/>
    <property type="match status" value="1"/>
</dbReference>